<dbReference type="Pfam" id="PF13769">
    <property type="entry name" value="Virulence_fact"/>
    <property type="match status" value="1"/>
</dbReference>
<dbReference type="RefSeq" id="WP_161316452.1">
    <property type="nucleotide sequence ID" value="NZ_WTUW01000009.1"/>
</dbReference>
<evidence type="ECO:0000259" key="1">
    <source>
        <dbReference type="Pfam" id="PF13769"/>
    </source>
</evidence>
<accession>A0A6L8WBL0</accession>
<keyword evidence="3" id="KW-1185">Reference proteome</keyword>
<reference evidence="2 3" key="1">
    <citation type="submission" date="2019-12" db="EMBL/GenBank/DDBJ databases">
        <title>Snethiella sp. nov. sp. isolated from sea sand.</title>
        <authorList>
            <person name="Kim J."/>
            <person name="Jeong S.E."/>
            <person name="Jung H.S."/>
            <person name="Jeon C.O."/>
        </authorList>
    </citation>
    <scope>NUCLEOTIDE SEQUENCE [LARGE SCALE GENOMIC DNA]</scope>
    <source>
        <strain evidence="2 3">DP05</strain>
    </source>
</reference>
<gene>
    <name evidence="2" type="ORF">GQE98_14590</name>
</gene>
<evidence type="ECO:0000313" key="3">
    <source>
        <dbReference type="Proteomes" id="UP000476030"/>
    </source>
</evidence>
<feature type="domain" description="Virulence factor" evidence="1">
    <location>
        <begin position="8"/>
        <end position="92"/>
    </location>
</feature>
<dbReference type="Proteomes" id="UP000476030">
    <property type="component" value="Unassembled WGS sequence"/>
</dbReference>
<protein>
    <recommendedName>
        <fullName evidence="1">Virulence factor domain-containing protein</fullName>
    </recommendedName>
</protein>
<dbReference type="EMBL" id="WTUW01000009">
    <property type="protein sequence ID" value="MZR31862.1"/>
    <property type="molecule type" value="Genomic_DNA"/>
</dbReference>
<dbReference type="InterPro" id="IPR025989">
    <property type="entry name" value="Virulence_F_dom"/>
</dbReference>
<evidence type="ECO:0000313" key="2">
    <source>
        <dbReference type="EMBL" id="MZR31862.1"/>
    </source>
</evidence>
<organism evidence="2 3">
    <name type="scientific">Sneathiella litorea</name>
    <dbReference type="NCBI Taxonomy" id="2606216"/>
    <lineage>
        <taxon>Bacteria</taxon>
        <taxon>Pseudomonadati</taxon>
        <taxon>Pseudomonadota</taxon>
        <taxon>Alphaproteobacteria</taxon>
        <taxon>Sneathiellales</taxon>
        <taxon>Sneathiellaceae</taxon>
        <taxon>Sneathiella</taxon>
    </lineage>
</organism>
<name>A0A6L8WBL0_9PROT</name>
<proteinExistence type="predicted"/>
<dbReference type="AlphaFoldDB" id="A0A6L8WBL0"/>
<sequence>MAQLSILYWRDIPSQVVVKQGRQNAKILLSSRFQEAIDMAAMRDKSHDSDAYLEGWRKGDPESVDGDLQSLAEACATSLEAAYDDAALRALVVSGGRKEG</sequence>
<comment type="caution">
    <text evidence="2">The sequence shown here is derived from an EMBL/GenBank/DDBJ whole genome shotgun (WGS) entry which is preliminary data.</text>
</comment>